<keyword evidence="6 8" id="KW-0472">Membrane</keyword>
<dbReference type="RefSeq" id="WP_034412860.1">
    <property type="nucleotide sequence ID" value="NZ_JGVK01000001.1"/>
</dbReference>
<evidence type="ECO:0000256" key="7">
    <source>
        <dbReference type="ARBA" id="ARBA00023186"/>
    </source>
</evidence>
<protein>
    <submittedName>
        <fullName evidence="10">Membrane protein</fullName>
    </submittedName>
</protein>
<evidence type="ECO:0000313" key="10">
    <source>
        <dbReference type="EMBL" id="KEY91685.1"/>
    </source>
</evidence>
<sequence length="204" mass="23412">MDLDNCRGKNIEVIKYFLKKYRKIVFFSLIVILGVLFSWFIYLDSARMEQKNISKAYMNVITLPEPLNANAETKIKSFIHANKNSEYSVLAALKSAKLQIEALNLPKALSELQWAKANTRDSLLKSIISYRLARIQTEQRNFDSAIMELENIKDISWKSRVKELHGDIFLGKGDRGAAYEMYRKAQSLGGMNPILKMKLDDLAK</sequence>
<keyword evidence="11" id="KW-1185">Reference proteome</keyword>
<dbReference type="AlphaFoldDB" id="A0A084CPF6"/>
<gene>
    <name evidence="10" type="ORF">CF67_01018</name>
</gene>
<organism evidence="10 11">
    <name type="scientific">Candidatus Photodesmus blepharonis</name>
    <dbReference type="NCBI Taxonomy" id="1179155"/>
    <lineage>
        <taxon>Bacteria</taxon>
        <taxon>Pseudomonadati</taxon>
        <taxon>Pseudomonadota</taxon>
        <taxon>Gammaproteobacteria</taxon>
        <taxon>Vibrionales</taxon>
        <taxon>Vibrionaceae</taxon>
        <taxon>Candidatus Photodesmus</taxon>
    </lineage>
</organism>
<reference evidence="10 11" key="1">
    <citation type="submission" date="2014-03" db="EMBL/GenBank/DDBJ databases">
        <title>Selection and divergence in the genomes of co-occurring obligate luminous symbionts with specific hosts.</title>
        <authorList>
            <person name="Hendry T.A."/>
            <person name="de Wet J.R."/>
            <person name="Dunlap P.V."/>
        </authorList>
    </citation>
    <scope>NUCLEOTIDE SEQUENCE [LARGE SCALE GENOMIC DNA]</scope>
    <source>
        <strain evidence="10 11">Ppalp.1</strain>
    </source>
</reference>
<evidence type="ECO:0000256" key="1">
    <source>
        <dbReference type="ARBA" id="ARBA00004167"/>
    </source>
</evidence>
<dbReference type="GO" id="GO:0005886">
    <property type="term" value="C:plasma membrane"/>
    <property type="evidence" value="ECO:0007669"/>
    <property type="project" value="UniProtKB-SubCell"/>
</dbReference>
<proteinExistence type="predicted"/>
<dbReference type="PANTHER" id="PTHR38035:SF1">
    <property type="entry name" value="ANCILLARY SECYEG TRANSLOCON SUBUNIT"/>
    <property type="match status" value="1"/>
</dbReference>
<evidence type="ECO:0000256" key="8">
    <source>
        <dbReference type="SAM" id="Phobius"/>
    </source>
</evidence>
<evidence type="ECO:0000256" key="3">
    <source>
        <dbReference type="ARBA" id="ARBA00022475"/>
    </source>
</evidence>
<dbReference type="GO" id="GO:0044877">
    <property type="term" value="F:protein-containing complex binding"/>
    <property type="evidence" value="ECO:0007669"/>
    <property type="project" value="InterPro"/>
</dbReference>
<feature type="transmembrane region" description="Helical" evidence="8">
    <location>
        <begin position="24"/>
        <end position="42"/>
    </location>
</feature>
<dbReference type="EMBL" id="JGVK01000001">
    <property type="protein sequence ID" value="KEY91685.1"/>
    <property type="molecule type" value="Genomic_DNA"/>
</dbReference>
<feature type="domain" description="Ancillary SecYEG translocon subunit/Cell division coordinator CpoB TPR" evidence="9">
    <location>
        <begin position="15"/>
        <end position="204"/>
    </location>
</feature>
<keyword evidence="3" id="KW-1003">Cell membrane</keyword>
<dbReference type="Pfam" id="PF09976">
    <property type="entry name" value="TPR_21"/>
    <property type="match status" value="1"/>
</dbReference>
<evidence type="ECO:0000259" key="9">
    <source>
        <dbReference type="Pfam" id="PF09976"/>
    </source>
</evidence>
<dbReference type="STRING" id="1179155.CF67_01018"/>
<dbReference type="InterPro" id="IPR026039">
    <property type="entry name" value="YfgM"/>
</dbReference>
<evidence type="ECO:0000256" key="5">
    <source>
        <dbReference type="ARBA" id="ARBA00022989"/>
    </source>
</evidence>
<accession>A0A084CPF6</accession>
<keyword evidence="5 8" id="KW-1133">Transmembrane helix</keyword>
<dbReference type="InterPro" id="IPR018704">
    <property type="entry name" value="SecYEG/CpoB_TPR"/>
</dbReference>
<evidence type="ECO:0000256" key="4">
    <source>
        <dbReference type="ARBA" id="ARBA00022692"/>
    </source>
</evidence>
<evidence type="ECO:0000256" key="6">
    <source>
        <dbReference type="ARBA" id="ARBA00023136"/>
    </source>
</evidence>
<dbReference type="eggNOG" id="COG2976">
    <property type="taxonomic scope" value="Bacteria"/>
</dbReference>
<dbReference type="PANTHER" id="PTHR38035">
    <property type="entry name" value="UPF0070 PROTEIN YFGM"/>
    <property type="match status" value="1"/>
</dbReference>
<keyword evidence="4 8" id="KW-0812">Transmembrane</keyword>
<keyword evidence="7" id="KW-0143">Chaperone</keyword>
<evidence type="ECO:0000313" key="11">
    <source>
        <dbReference type="Proteomes" id="UP000053784"/>
    </source>
</evidence>
<name>A0A084CPF6_9GAMM</name>
<dbReference type="OrthoDB" id="9789675at2"/>
<evidence type="ECO:0000256" key="2">
    <source>
        <dbReference type="ARBA" id="ARBA00004236"/>
    </source>
</evidence>
<dbReference type="Proteomes" id="UP000053784">
    <property type="component" value="Unassembled WGS sequence"/>
</dbReference>
<comment type="subcellular location">
    <subcellularLocation>
        <location evidence="2">Cell membrane</location>
    </subcellularLocation>
    <subcellularLocation>
        <location evidence="1">Membrane</location>
        <topology evidence="1">Single-pass membrane protein</topology>
    </subcellularLocation>
</comment>
<comment type="caution">
    <text evidence="10">The sequence shown here is derived from an EMBL/GenBank/DDBJ whole genome shotgun (WGS) entry which is preliminary data.</text>
</comment>